<dbReference type="Proteomes" id="UP000274920">
    <property type="component" value="Unassembled WGS sequence"/>
</dbReference>
<dbReference type="EMBL" id="RHJS01000002">
    <property type="protein sequence ID" value="RRK34353.1"/>
    <property type="molecule type" value="Genomic_DNA"/>
</dbReference>
<evidence type="ECO:0008006" key="5">
    <source>
        <dbReference type="Google" id="ProtNLM"/>
    </source>
</evidence>
<dbReference type="InterPro" id="IPR019198">
    <property type="entry name" value="Beta_propeller_containing"/>
</dbReference>
<feature type="region of interest" description="Disordered" evidence="1">
    <location>
        <begin position="86"/>
        <end position="105"/>
    </location>
</feature>
<feature type="compositionally biased region" description="Basic and acidic residues" evidence="1">
    <location>
        <begin position="1"/>
        <end position="16"/>
    </location>
</feature>
<keyword evidence="2" id="KW-0472">Membrane</keyword>
<dbReference type="RefSeq" id="WP_125129492.1">
    <property type="nucleotide sequence ID" value="NZ_RHJS01000002.1"/>
</dbReference>
<organism evidence="3 4">
    <name type="scientific">Schaedlerella arabinosiphila</name>
    <dbReference type="NCBI Taxonomy" id="2044587"/>
    <lineage>
        <taxon>Bacteria</taxon>
        <taxon>Bacillati</taxon>
        <taxon>Bacillota</taxon>
        <taxon>Clostridia</taxon>
        <taxon>Lachnospirales</taxon>
        <taxon>Lachnospiraceae</taxon>
        <taxon>Schaedlerella</taxon>
    </lineage>
</organism>
<protein>
    <recommendedName>
        <fullName evidence="5">Beta propeller domain-containing protein</fullName>
    </recommendedName>
</protein>
<name>A0A3R8L3M9_9FIRM</name>
<accession>A0A3R8L3M9</accession>
<feature type="transmembrane region" description="Helical" evidence="2">
    <location>
        <begin position="49"/>
        <end position="70"/>
    </location>
</feature>
<keyword evidence="4" id="KW-1185">Reference proteome</keyword>
<gene>
    <name evidence="3" type="ORF">EBB54_25730</name>
</gene>
<dbReference type="Pfam" id="PF09826">
    <property type="entry name" value="Beta_propel"/>
    <property type="match status" value="1"/>
</dbReference>
<evidence type="ECO:0000256" key="1">
    <source>
        <dbReference type="SAM" id="MobiDB-lite"/>
    </source>
</evidence>
<evidence type="ECO:0000313" key="4">
    <source>
        <dbReference type="Proteomes" id="UP000274920"/>
    </source>
</evidence>
<sequence>MSMDEKDLTKLAREQSEDIQIPDSLQPEQIEHLLESRGKKKKKQYYGKLMAAAACGLLVIGVAAVGANGLGLDTGAKSDSIEYQTAAESGAVSEEKTEENQASGAAQPFEVTEIKTAENYDEVYAYIEAENKRLQEMQKNAEESYAVMDDAADTGMSGGSARTESALKESASADTAKQESGVSDYSDTNIREEGVGEADIVKTDGKRLYIVNGRQIQIVGIEQEEMEHLSTIRLDSEPESSVYEIFVKGDRLIVMYSQSEYRDQGDVSTGEYGGIYLQYAVAETFDISSPRKPKSLGKVSQSGNYNTMRVSGDYVYLFSDFYTEIYGAKSELDGYIPTVQGKRIASGDILMPMGSRATKYTIISAFSIKDPEKKVDTKAVFGSAGMCYVSRENIYICESDYGDYGIMPLAGQGGSGSAQDVARTSIRKISYKNGKLKAVGQTEVDGTLNDSFSIDEYEGNLRLVVTVTPLYSNNGIQPRLFGLTDEAESEPERKESNSLYILDEKLEELSRIEGLAEDEIVYSARFMGDTGYFVTFRQMDPLFSVDLSDPEKPEILGELKIPGFSEYLHPYGEGKLLGIGMDVDETGTTTGGVKLSMFDISDPENVTETQKCVLENTYSSDVFYDYKAALVDVEKNLIGFRVDGDTMRYVVYSYDEKDGFECIFERELSGYAWNARAMYSGSRLYLAAGNTVESYDMKTFKKIDDIVL</sequence>
<keyword evidence="2" id="KW-1133">Transmembrane helix</keyword>
<evidence type="ECO:0000313" key="3">
    <source>
        <dbReference type="EMBL" id="RRK34353.1"/>
    </source>
</evidence>
<feature type="compositionally biased region" description="Polar residues" evidence="1">
    <location>
        <begin position="172"/>
        <end position="188"/>
    </location>
</feature>
<reference evidence="3" key="1">
    <citation type="submission" date="2018-10" db="EMBL/GenBank/DDBJ databases">
        <title>Schaedlerella arabinophila gen. nov. sp. nov., isolated from the mouse intestinal tract and comparative analysis with the genome of the closely related altered Schaedler flora strain ASF502.</title>
        <authorList>
            <person name="Miyake S."/>
            <person name="Soh M."/>
            <person name="Seedorf H."/>
        </authorList>
    </citation>
    <scope>NUCLEOTIDE SEQUENCE [LARGE SCALE GENOMIC DNA]</scope>
    <source>
        <strain evidence="3">DSM 106076</strain>
    </source>
</reference>
<proteinExistence type="predicted"/>
<evidence type="ECO:0000256" key="2">
    <source>
        <dbReference type="SAM" id="Phobius"/>
    </source>
</evidence>
<dbReference type="AlphaFoldDB" id="A0A3R8L3M9"/>
<keyword evidence="2" id="KW-0812">Transmembrane</keyword>
<feature type="region of interest" description="Disordered" evidence="1">
    <location>
        <begin position="1"/>
        <end position="27"/>
    </location>
</feature>
<feature type="region of interest" description="Disordered" evidence="1">
    <location>
        <begin position="151"/>
        <end position="189"/>
    </location>
</feature>
<comment type="caution">
    <text evidence="3">The sequence shown here is derived from an EMBL/GenBank/DDBJ whole genome shotgun (WGS) entry which is preliminary data.</text>
</comment>